<evidence type="ECO:0000256" key="1">
    <source>
        <dbReference type="ARBA" id="ARBA00006484"/>
    </source>
</evidence>
<dbReference type="EMBL" id="JAXOVC010000005">
    <property type="protein sequence ID" value="KAK4502067.1"/>
    <property type="molecule type" value="Genomic_DNA"/>
</dbReference>
<dbReference type="InterPro" id="IPR020904">
    <property type="entry name" value="Sc_DH/Rdtase_CS"/>
</dbReference>
<dbReference type="PRINTS" id="PR00081">
    <property type="entry name" value="GDHRDH"/>
</dbReference>
<evidence type="ECO:0000313" key="5">
    <source>
        <dbReference type="EMBL" id="KAK4502067.1"/>
    </source>
</evidence>
<protein>
    <submittedName>
        <fullName evidence="5">Uncharacterized protein</fullName>
    </submittedName>
</protein>
<proteinExistence type="inferred from homology"/>
<dbReference type="PANTHER" id="PTHR43976:SF16">
    <property type="entry name" value="SHORT-CHAIN DEHYDROGENASE_REDUCTASE FAMILY PROTEIN"/>
    <property type="match status" value="1"/>
</dbReference>
<dbReference type="InterPro" id="IPR002347">
    <property type="entry name" value="SDR_fam"/>
</dbReference>
<dbReference type="PANTHER" id="PTHR43976">
    <property type="entry name" value="SHORT CHAIN DEHYDROGENASE"/>
    <property type="match status" value="1"/>
</dbReference>
<reference evidence="5 6" key="1">
    <citation type="journal article" date="2023" name="G3 (Bethesda)">
        <title>A chromosome-level genome assembly of Zasmidium syzygii isolated from banana leaves.</title>
        <authorList>
            <person name="van Westerhoven A.C."/>
            <person name="Mehrabi R."/>
            <person name="Talebi R."/>
            <person name="Steentjes M.B.F."/>
            <person name="Corcolon B."/>
            <person name="Chong P.A."/>
            <person name="Kema G.H.J."/>
            <person name="Seidl M.F."/>
        </authorList>
    </citation>
    <scope>NUCLEOTIDE SEQUENCE [LARGE SCALE GENOMIC DNA]</scope>
    <source>
        <strain evidence="5 6">P124</strain>
    </source>
</reference>
<dbReference type="Proteomes" id="UP001305779">
    <property type="component" value="Unassembled WGS sequence"/>
</dbReference>
<evidence type="ECO:0000256" key="4">
    <source>
        <dbReference type="RuleBase" id="RU000363"/>
    </source>
</evidence>
<dbReference type="PROSITE" id="PS00061">
    <property type="entry name" value="ADH_SHORT"/>
    <property type="match status" value="1"/>
</dbReference>
<keyword evidence="6" id="KW-1185">Reference proteome</keyword>
<dbReference type="CDD" id="cd05374">
    <property type="entry name" value="17beta-HSD-like_SDR_c"/>
    <property type="match status" value="1"/>
</dbReference>
<evidence type="ECO:0000256" key="2">
    <source>
        <dbReference type="ARBA" id="ARBA00022857"/>
    </source>
</evidence>
<organism evidence="5 6">
    <name type="scientific">Zasmidium cellare</name>
    <name type="common">Wine cellar mold</name>
    <name type="synonym">Racodium cellare</name>
    <dbReference type="NCBI Taxonomy" id="395010"/>
    <lineage>
        <taxon>Eukaryota</taxon>
        <taxon>Fungi</taxon>
        <taxon>Dikarya</taxon>
        <taxon>Ascomycota</taxon>
        <taxon>Pezizomycotina</taxon>
        <taxon>Dothideomycetes</taxon>
        <taxon>Dothideomycetidae</taxon>
        <taxon>Mycosphaerellales</taxon>
        <taxon>Mycosphaerellaceae</taxon>
        <taxon>Zasmidium</taxon>
    </lineage>
</organism>
<dbReference type="InterPro" id="IPR051911">
    <property type="entry name" value="SDR_oxidoreductase"/>
</dbReference>
<dbReference type="Gene3D" id="3.40.50.720">
    <property type="entry name" value="NAD(P)-binding Rossmann-like Domain"/>
    <property type="match status" value="1"/>
</dbReference>
<keyword evidence="3" id="KW-0560">Oxidoreductase</keyword>
<keyword evidence="2" id="KW-0521">NADP</keyword>
<dbReference type="Pfam" id="PF00106">
    <property type="entry name" value="adh_short"/>
    <property type="match status" value="1"/>
</dbReference>
<comment type="similarity">
    <text evidence="1 4">Belongs to the short-chain dehydrogenases/reductases (SDR) family.</text>
</comment>
<comment type="caution">
    <text evidence="5">The sequence shown here is derived from an EMBL/GenBank/DDBJ whole genome shotgun (WGS) entry which is preliminary data.</text>
</comment>
<dbReference type="PRINTS" id="PR00080">
    <property type="entry name" value="SDRFAMILY"/>
</dbReference>
<name>A0ABR0EKH6_ZASCE</name>
<sequence length="285" mass="30646">MPLVFFITGASSGFGTELALKALSQNHAVIATVRNRQRAHEAVTKIQAQGGTILELDVTDAPACFSVWNEALQIHGHIDVLINNAGLAYLGANEDFTDEEVHAQMDVNFYGPYRLIRAALPSFRQRKSGTIVNVSSVAGIDGLPACGLYAASKFALEGMSEALARDVADHNINVLIVEPGAFRTNFLGAYFTNNKEHVEEYPIVKQVLERFKAVAGTQNGDPAKAAERIVEVVSGQGIAGSLKGKVLRLPLGTDCVGRFEAKIESLKGDLEKTRSVAGSTDFDEE</sequence>
<evidence type="ECO:0000256" key="3">
    <source>
        <dbReference type="ARBA" id="ARBA00023002"/>
    </source>
</evidence>
<evidence type="ECO:0000313" key="6">
    <source>
        <dbReference type="Proteomes" id="UP001305779"/>
    </source>
</evidence>
<accession>A0ABR0EKH6</accession>
<dbReference type="InterPro" id="IPR036291">
    <property type="entry name" value="NAD(P)-bd_dom_sf"/>
</dbReference>
<gene>
    <name evidence="5" type="ORF">PRZ48_007878</name>
</gene>
<dbReference type="SUPFAM" id="SSF51735">
    <property type="entry name" value="NAD(P)-binding Rossmann-fold domains"/>
    <property type="match status" value="1"/>
</dbReference>